<evidence type="ECO:0000313" key="14">
    <source>
        <dbReference type="EMBL" id="CAH1100673.1"/>
    </source>
</evidence>
<dbReference type="InterPro" id="IPR001873">
    <property type="entry name" value="ENaC"/>
</dbReference>
<evidence type="ECO:0000256" key="11">
    <source>
        <dbReference type="ARBA" id="ARBA00023303"/>
    </source>
</evidence>
<keyword evidence="15" id="KW-1185">Reference proteome</keyword>
<organism evidence="14 15">
    <name type="scientific">Psylliodes chrysocephalus</name>
    <dbReference type="NCBI Taxonomy" id="3402493"/>
    <lineage>
        <taxon>Eukaryota</taxon>
        <taxon>Metazoa</taxon>
        <taxon>Ecdysozoa</taxon>
        <taxon>Arthropoda</taxon>
        <taxon>Hexapoda</taxon>
        <taxon>Insecta</taxon>
        <taxon>Pterygota</taxon>
        <taxon>Neoptera</taxon>
        <taxon>Endopterygota</taxon>
        <taxon>Coleoptera</taxon>
        <taxon>Polyphaga</taxon>
        <taxon>Cucujiformia</taxon>
        <taxon>Chrysomeloidea</taxon>
        <taxon>Chrysomelidae</taxon>
        <taxon>Galerucinae</taxon>
        <taxon>Alticini</taxon>
        <taxon>Psylliodes</taxon>
    </lineage>
</organism>
<evidence type="ECO:0000256" key="4">
    <source>
        <dbReference type="ARBA" id="ARBA00022461"/>
    </source>
</evidence>
<accession>A0A9P0CHC0</accession>
<keyword evidence="11 12" id="KW-0407">Ion channel</keyword>
<evidence type="ECO:0000256" key="3">
    <source>
        <dbReference type="ARBA" id="ARBA00022448"/>
    </source>
</evidence>
<evidence type="ECO:0000256" key="8">
    <source>
        <dbReference type="ARBA" id="ARBA00023065"/>
    </source>
</evidence>
<name>A0A9P0CHC0_9CUCU</name>
<dbReference type="PANTHER" id="PTHR11690:SF288">
    <property type="entry name" value="AMILORIDE-SENSITIVE NA+ CHANNEL-RELATED"/>
    <property type="match status" value="1"/>
</dbReference>
<keyword evidence="7" id="KW-0915">Sodium</keyword>
<keyword evidence="8 12" id="KW-0406">Ion transport</keyword>
<evidence type="ECO:0000256" key="2">
    <source>
        <dbReference type="ARBA" id="ARBA00007193"/>
    </source>
</evidence>
<proteinExistence type="inferred from homology"/>
<protein>
    <submittedName>
        <fullName evidence="14">Uncharacterized protein</fullName>
    </submittedName>
</protein>
<gene>
    <name evidence="14" type="ORF">PSYICH_LOCUS2267</name>
</gene>
<evidence type="ECO:0000256" key="10">
    <source>
        <dbReference type="ARBA" id="ARBA00023201"/>
    </source>
</evidence>
<evidence type="ECO:0000313" key="15">
    <source>
        <dbReference type="Proteomes" id="UP001153636"/>
    </source>
</evidence>
<dbReference type="Gene3D" id="1.10.287.770">
    <property type="entry name" value="YojJ-like"/>
    <property type="match status" value="1"/>
</dbReference>
<dbReference type="GO" id="GO:0015280">
    <property type="term" value="F:ligand-gated sodium channel activity"/>
    <property type="evidence" value="ECO:0007669"/>
    <property type="project" value="TreeGrafter"/>
</dbReference>
<keyword evidence="6 13" id="KW-1133">Transmembrane helix</keyword>
<evidence type="ECO:0000256" key="9">
    <source>
        <dbReference type="ARBA" id="ARBA00023136"/>
    </source>
</evidence>
<dbReference type="Gene3D" id="2.60.470.10">
    <property type="entry name" value="Acid-sensing ion channels like domains"/>
    <property type="match status" value="1"/>
</dbReference>
<dbReference type="PANTHER" id="PTHR11690">
    <property type="entry name" value="AMILORIDE-SENSITIVE SODIUM CHANNEL-RELATED"/>
    <property type="match status" value="1"/>
</dbReference>
<keyword evidence="9 13" id="KW-0472">Membrane</keyword>
<dbReference type="PRINTS" id="PR01078">
    <property type="entry name" value="AMINACHANNEL"/>
</dbReference>
<comment type="subcellular location">
    <subcellularLocation>
        <location evidence="1">Membrane</location>
        <topology evidence="1">Multi-pass membrane protein</topology>
    </subcellularLocation>
</comment>
<keyword evidence="10 12" id="KW-0739">Sodium transport</keyword>
<evidence type="ECO:0000256" key="12">
    <source>
        <dbReference type="RuleBase" id="RU000679"/>
    </source>
</evidence>
<evidence type="ECO:0000256" key="1">
    <source>
        <dbReference type="ARBA" id="ARBA00004141"/>
    </source>
</evidence>
<dbReference type="GO" id="GO:0005886">
    <property type="term" value="C:plasma membrane"/>
    <property type="evidence" value="ECO:0007669"/>
    <property type="project" value="TreeGrafter"/>
</dbReference>
<evidence type="ECO:0000256" key="6">
    <source>
        <dbReference type="ARBA" id="ARBA00022989"/>
    </source>
</evidence>
<evidence type="ECO:0000256" key="5">
    <source>
        <dbReference type="ARBA" id="ARBA00022692"/>
    </source>
</evidence>
<evidence type="ECO:0000256" key="7">
    <source>
        <dbReference type="ARBA" id="ARBA00023053"/>
    </source>
</evidence>
<dbReference type="AlphaFoldDB" id="A0A9P0CHC0"/>
<dbReference type="OrthoDB" id="6021021at2759"/>
<evidence type="ECO:0000256" key="13">
    <source>
        <dbReference type="SAM" id="Phobius"/>
    </source>
</evidence>
<comment type="similarity">
    <text evidence="2 12">Belongs to the amiloride-sensitive sodium channel (TC 1.A.6) family.</text>
</comment>
<keyword evidence="4 12" id="KW-0894">Sodium channel</keyword>
<keyword evidence="3 12" id="KW-0813">Transport</keyword>
<reference evidence="14" key="1">
    <citation type="submission" date="2022-01" db="EMBL/GenBank/DDBJ databases">
        <authorList>
            <person name="King R."/>
        </authorList>
    </citation>
    <scope>NUCLEOTIDE SEQUENCE</scope>
</reference>
<keyword evidence="5 12" id="KW-0812">Transmembrane</keyword>
<sequence length="552" mass="64520">MIFTVDETVEAENRKNGIILKMPDNNYKCDSQKPKGILAKTHIYFKEYCNSTTIHGFKYFTESRSLCERLLWLILVLFSLLACIYLIVQTYVQFQQSPVIVTFATADTPIYTIPFPAITICPQSKARSNLFNFTDVRYKIMKNQTSQVSLKARRYAKYMHLVCRPGVNLFYDRSTLTEDMFEALDELKIPQSEFMQICNYMNRRFKCNSLFFPIILDEGICYTFNILDRKDMFNENVVHFKNYHLLNKSIVGWDLDKGYQAINELYFNYPVRALMSGAENSMTIGLFQNSSNNDHFCNTDAQGFRVLLHAPYTLPRLRRQFFNVGFERSVIATVRPRAMTTSGTVQQFDSSIRKCYFSTEKKLKFFKIYSPQNCKLECLTNYTRKACGCVEYFMPRENETLICGNIHRYCVRRAEYTLNQKQLEHEVGYKENNNSSCDCKPLCSDITYDTDVSSSFFDLKDKIQGHWNRRTNNQSHYAQLKIFFEHDSFLASERNQMYGPIDFLANFGGLLGLFTGFSLLSAVELVYFLTVRMCCNFRLYRSWFGQEQDSVA</sequence>
<feature type="transmembrane region" description="Helical" evidence="13">
    <location>
        <begin position="503"/>
        <end position="529"/>
    </location>
</feature>
<dbReference type="Proteomes" id="UP001153636">
    <property type="component" value="Chromosome 10"/>
</dbReference>
<feature type="transmembrane region" description="Helical" evidence="13">
    <location>
        <begin position="70"/>
        <end position="88"/>
    </location>
</feature>
<dbReference type="EMBL" id="OV651822">
    <property type="protein sequence ID" value="CAH1100673.1"/>
    <property type="molecule type" value="Genomic_DNA"/>
</dbReference>
<dbReference type="Pfam" id="PF00858">
    <property type="entry name" value="ASC"/>
    <property type="match status" value="1"/>
</dbReference>